<evidence type="ECO:0000313" key="1">
    <source>
        <dbReference type="EMBL" id="MCY0966382.1"/>
    </source>
</evidence>
<dbReference type="EMBL" id="JAPNOA010000053">
    <property type="protein sequence ID" value="MCY0966382.1"/>
    <property type="molecule type" value="Genomic_DNA"/>
</dbReference>
<dbReference type="AlphaFoldDB" id="A0A9X3ISH3"/>
<keyword evidence="2" id="KW-1185">Reference proteome</keyword>
<sequence length="71" mass="7994">RNNKRGAIDNKLAPILSRIGLDSQQWLTMAQQFENCFSTFVGNETRVRQACEQLGYKRPTGVGQAKRLLVA</sequence>
<comment type="caution">
    <text evidence="1">The sequence shown here is derived from an EMBL/GenBank/DDBJ whole genome shotgun (WGS) entry which is preliminary data.</text>
</comment>
<accession>A0A9X3ISH3</accession>
<protein>
    <submittedName>
        <fullName evidence="1">Transposase</fullName>
    </submittedName>
</protein>
<gene>
    <name evidence="1" type="ORF">OUO13_14395</name>
</gene>
<feature type="non-terminal residue" evidence="1">
    <location>
        <position position="1"/>
    </location>
</feature>
<name>A0A9X3ISH3_9GAMM</name>
<organism evidence="1 2">
    <name type="scientific">Parathalassolituus penaei</name>
    <dbReference type="NCBI Taxonomy" id="2997323"/>
    <lineage>
        <taxon>Bacteria</taxon>
        <taxon>Pseudomonadati</taxon>
        <taxon>Pseudomonadota</taxon>
        <taxon>Gammaproteobacteria</taxon>
        <taxon>Oceanospirillales</taxon>
        <taxon>Oceanospirillaceae</taxon>
        <taxon>Parathalassolituus</taxon>
    </lineage>
</organism>
<dbReference type="Proteomes" id="UP001150830">
    <property type="component" value="Unassembled WGS sequence"/>
</dbReference>
<evidence type="ECO:0000313" key="2">
    <source>
        <dbReference type="Proteomes" id="UP001150830"/>
    </source>
</evidence>
<reference evidence="1" key="1">
    <citation type="submission" date="2022-11" db="EMBL/GenBank/DDBJ databases">
        <title>Parathalassolutuus dongxingensis gen. nov., sp. nov., a novel member of family Oceanospirillaceae isolated from a coastal shrimp pond in Guangxi, China.</title>
        <authorList>
            <person name="Chen H."/>
        </authorList>
    </citation>
    <scope>NUCLEOTIDE SEQUENCE</scope>
    <source>
        <strain evidence="1">G-43</strain>
    </source>
</reference>
<proteinExistence type="predicted"/>